<accession>A0A182XS23</accession>
<sequence>MQKPPCTGHAIEGAVGRFEINRFIENRPATARAEALRGNDRRSRMTGRFLRAPEHTHVI</sequence>
<evidence type="ECO:0000313" key="3">
    <source>
        <dbReference type="Proteomes" id="UP000076407"/>
    </source>
</evidence>
<protein>
    <submittedName>
        <fullName evidence="2">Uncharacterized protein</fullName>
    </submittedName>
</protein>
<name>A0A182XS23_ANOQN</name>
<feature type="region of interest" description="Disordered" evidence="1">
    <location>
        <begin position="34"/>
        <end position="59"/>
    </location>
</feature>
<evidence type="ECO:0000256" key="1">
    <source>
        <dbReference type="SAM" id="MobiDB-lite"/>
    </source>
</evidence>
<dbReference type="VEuPathDB" id="VectorBase:AQUA014639"/>
<evidence type="ECO:0000313" key="2">
    <source>
        <dbReference type="EnsemblMetazoa" id="AQUA014639-PA"/>
    </source>
</evidence>
<dbReference type="Proteomes" id="UP000076407">
    <property type="component" value="Unassembled WGS sequence"/>
</dbReference>
<proteinExistence type="predicted"/>
<organism evidence="2 3">
    <name type="scientific">Anopheles quadriannulatus</name>
    <name type="common">Mosquito</name>
    <dbReference type="NCBI Taxonomy" id="34691"/>
    <lineage>
        <taxon>Eukaryota</taxon>
        <taxon>Metazoa</taxon>
        <taxon>Ecdysozoa</taxon>
        <taxon>Arthropoda</taxon>
        <taxon>Hexapoda</taxon>
        <taxon>Insecta</taxon>
        <taxon>Pterygota</taxon>
        <taxon>Neoptera</taxon>
        <taxon>Endopterygota</taxon>
        <taxon>Diptera</taxon>
        <taxon>Nematocera</taxon>
        <taxon>Culicoidea</taxon>
        <taxon>Culicidae</taxon>
        <taxon>Anophelinae</taxon>
        <taxon>Anopheles</taxon>
    </lineage>
</organism>
<keyword evidence="3" id="KW-1185">Reference proteome</keyword>
<dbReference type="EnsemblMetazoa" id="AQUA014639-RA">
    <property type="protein sequence ID" value="AQUA014639-PA"/>
    <property type="gene ID" value="AQUA014639"/>
</dbReference>
<reference evidence="2" key="1">
    <citation type="submission" date="2020-05" db="UniProtKB">
        <authorList>
            <consortium name="EnsemblMetazoa"/>
        </authorList>
    </citation>
    <scope>IDENTIFICATION</scope>
    <source>
        <strain evidence="2">SANGQUA</strain>
    </source>
</reference>
<feature type="compositionally biased region" description="Basic and acidic residues" evidence="1">
    <location>
        <begin position="34"/>
        <end position="43"/>
    </location>
</feature>
<dbReference type="AlphaFoldDB" id="A0A182XS23"/>